<evidence type="ECO:0000256" key="2">
    <source>
        <dbReference type="ARBA" id="ARBA00023015"/>
    </source>
</evidence>
<gene>
    <name evidence="5" type="ORF">AYR53_09305</name>
</gene>
<dbReference type="GeneID" id="42982452"/>
<evidence type="ECO:0000313" key="5">
    <source>
        <dbReference type="EMBL" id="ANK62941.1"/>
    </source>
</evidence>
<keyword evidence="2" id="KW-0805">Transcription regulation</keyword>
<keyword evidence="4" id="KW-0804">Transcription</keyword>
<dbReference type="GO" id="GO:0003677">
    <property type="term" value="F:DNA binding"/>
    <property type="evidence" value="ECO:0007669"/>
    <property type="project" value="UniProtKB-KW"/>
</dbReference>
<dbReference type="GO" id="GO:0000156">
    <property type="term" value="F:phosphorelay response regulator activity"/>
    <property type="evidence" value="ECO:0007669"/>
    <property type="project" value="InterPro"/>
</dbReference>
<keyword evidence="6" id="KW-1185">Reference proteome</keyword>
<protein>
    <submittedName>
        <fullName evidence="5">Uncharacterized protein</fullName>
    </submittedName>
</protein>
<evidence type="ECO:0000256" key="3">
    <source>
        <dbReference type="ARBA" id="ARBA00023125"/>
    </source>
</evidence>
<proteinExistence type="predicted"/>
<keyword evidence="1" id="KW-0963">Cytoplasm</keyword>
<dbReference type="Proteomes" id="UP000078582">
    <property type="component" value="Chromosome"/>
</dbReference>
<dbReference type="InterPro" id="IPR007492">
    <property type="entry name" value="LytTR_DNA-bd_dom"/>
</dbReference>
<dbReference type="PROSITE" id="PS50930">
    <property type="entry name" value="HTH_LYTTR"/>
    <property type="match status" value="1"/>
</dbReference>
<name>A0A192H4N8_9LACO</name>
<dbReference type="STRING" id="375175.AYR53_09305"/>
<organism evidence="5 6">
    <name type="scientific">Loigolactobacillus backii</name>
    <dbReference type="NCBI Taxonomy" id="375175"/>
    <lineage>
        <taxon>Bacteria</taxon>
        <taxon>Bacillati</taxon>
        <taxon>Bacillota</taxon>
        <taxon>Bacilli</taxon>
        <taxon>Lactobacillales</taxon>
        <taxon>Lactobacillaceae</taxon>
        <taxon>Loigolactobacillus</taxon>
    </lineage>
</organism>
<keyword evidence="3" id="KW-0238">DNA-binding</keyword>
<dbReference type="RefSeq" id="WP_068224213.1">
    <property type="nucleotide sequence ID" value="NZ_CP014623.1"/>
</dbReference>
<dbReference type="EMBL" id="CP014873">
    <property type="protein sequence ID" value="ANK62941.1"/>
    <property type="molecule type" value="Genomic_DNA"/>
</dbReference>
<dbReference type="InterPro" id="IPR046947">
    <property type="entry name" value="LytR-like"/>
</dbReference>
<accession>A0A192H4N8</accession>
<evidence type="ECO:0000256" key="1">
    <source>
        <dbReference type="ARBA" id="ARBA00022490"/>
    </source>
</evidence>
<evidence type="ECO:0000313" key="6">
    <source>
        <dbReference type="Proteomes" id="UP000078582"/>
    </source>
</evidence>
<dbReference type="PANTHER" id="PTHR37299">
    <property type="entry name" value="TRANSCRIPTIONAL REGULATOR-RELATED"/>
    <property type="match status" value="1"/>
</dbReference>
<dbReference type="PANTHER" id="PTHR37299:SF2">
    <property type="entry name" value="HTH LYTTR-TYPE DOMAIN-CONTAINING PROTEIN"/>
    <property type="match status" value="1"/>
</dbReference>
<dbReference type="Gene3D" id="2.40.50.1020">
    <property type="entry name" value="LytTr DNA-binding domain"/>
    <property type="match status" value="1"/>
</dbReference>
<dbReference type="AlphaFoldDB" id="A0A192H4N8"/>
<evidence type="ECO:0000256" key="4">
    <source>
        <dbReference type="ARBA" id="ARBA00023163"/>
    </source>
</evidence>
<dbReference type="OrthoDB" id="9808614at2"/>
<dbReference type="SMART" id="SM00850">
    <property type="entry name" value="LytTR"/>
    <property type="match status" value="1"/>
</dbReference>
<sequence>MKTNFFVSPDTPDEHTDFFLKELTPEIQEIANQLVGTGDQLWGYREDAIVPLKFDQIDVIYAQNNRIFAEAARETLLLKQRLYQLELILPSDFIRVSKSEIVNYRHIDHLELSNNGLINILLTNQSRALVSRRYMTALKRRIGL</sequence>
<dbReference type="Pfam" id="PF04397">
    <property type="entry name" value="LytTR"/>
    <property type="match status" value="1"/>
</dbReference>
<reference evidence="5 6" key="1">
    <citation type="submission" date="2016-03" db="EMBL/GenBank/DDBJ databases">
        <title>Pediococcus and Lactobacillus from brewery environment - whole genome sequencing and assembly.</title>
        <authorList>
            <person name="Behr J."/>
            <person name="Geissler A.J."/>
            <person name="Vogel R.F."/>
        </authorList>
    </citation>
    <scope>NUCLEOTIDE SEQUENCE [LARGE SCALE GENOMIC DNA]</scope>
    <source>
        <strain evidence="5 6">TMW 1.1989</strain>
    </source>
</reference>
<dbReference type="KEGG" id="lbt:AYR52_04105"/>